<dbReference type="PROSITE" id="PS50975">
    <property type="entry name" value="ATP_GRASP"/>
    <property type="match status" value="1"/>
</dbReference>
<dbReference type="SUPFAM" id="SSF56059">
    <property type="entry name" value="Glutathione synthetase ATP-binding domain-like"/>
    <property type="match status" value="1"/>
</dbReference>
<proteinExistence type="predicted"/>
<reference evidence="4" key="1">
    <citation type="journal article" date="2019" name="Int. J. Syst. Evol. Microbiol.">
        <title>The Global Catalogue of Microorganisms (GCM) 10K type strain sequencing project: providing services to taxonomists for standard genome sequencing and annotation.</title>
        <authorList>
            <consortium name="The Broad Institute Genomics Platform"/>
            <consortium name="The Broad Institute Genome Sequencing Center for Infectious Disease"/>
            <person name="Wu L."/>
            <person name="Ma J."/>
        </authorList>
    </citation>
    <scope>NUCLEOTIDE SEQUENCE [LARGE SCALE GENOMIC DNA]</scope>
    <source>
        <strain evidence="4">CGMCC 4.7682</strain>
    </source>
</reference>
<gene>
    <name evidence="3" type="ORF">ACFORO_10570</name>
</gene>
<evidence type="ECO:0000259" key="2">
    <source>
        <dbReference type="PROSITE" id="PS50975"/>
    </source>
</evidence>
<organism evidence="3 4">
    <name type="scientific">Amycolatopsis halotolerans</name>
    <dbReference type="NCBI Taxonomy" id="330083"/>
    <lineage>
        <taxon>Bacteria</taxon>
        <taxon>Bacillati</taxon>
        <taxon>Actinomycetota</taxon>
        <taxon>Actinomycetes</taxon>
        <taxon>Pseudonocardiales</taxon>
        <taxon>Pseudonocardiaceae</taxon>
        <taxon>Amycolatopsis</taxon>
    </lineage>
</organism>
<dbReference type="InterPro" id="IPR013651">
    <property type="entry name" value="ATP-grasp_RimK-type"/>
</dbReference>
<keyword evidence="4" id="KW-1185">Reference proteome</keyword>
<evidence type="ECO:0000313" key="4">
    <source>
        <dbReference type="Proteomes" id="UP001595764"/>
    </source>
</evidence>
<dbReference type="GO" id="GO:0016874">
    <property type="term" value="F:ligase activity"/>
    <property type="evidence" value="ECO:0007669"/>
    <property type="project" value="UniProtKB-KW"/>
</dbReference>
<keyword evidence="3" id="KW-0436">Ligase</keyword>
<dbReference type="Proteomes" id="UP001595764">
    <property type="component" value="Unassembled WGS sequence"/>
</dbReference>
<evidence type="ECO:0000313" key="3">
    <source>
        <dbReference type="EMBL" id="MFC3510606.1"/>
    </source>
</evidence>
<accession>A0ABV7QF45</accession>
<dbReference type="RefSeq" id="WP_354734969.1">
    <property type="nucleotide sequence ID" value="NZ_JBHMAY010000007.1"/>
</dbReference>
<feature type="domain" description="ATP-grasp" evidence="2">
    <location>
        <begin position="109"/>
        <end position="313"/>
    </location>
</feature>
<keyword evidence="1" id="KW-0067">ATP-binding</keyword>
<protein>
    <submittedName>
        <fullName evidence="3">RimK family alpha-L-glutamate ligase</fullName>
    </submittedName>
</protein>
<dbReference type="InterPro" id="IPR011761">
    <property type="entry name" value="ATP-grasp"/>
</dbReference>
<dbReference type="PANTHER" id="PTHR21621:SF0">
    <property type="entry name" value="BETA-CITRYLGLUTAMATE SYNTHASE B-RELATED"/>
    <property type="match status" value="1"/>
</dbReference>
<sequence length="323" mass="35552">MTAKIDIAILDRGIPYLEMQGLLDTLRGRGLEAAYLNYDDVVFSAGGSPLRHRGEQVDPAVVLIRSRFFSRISEAVSVFDSLAMLENAGIRVVNAASGVQQAHNKVLSVDVLARAGLPVPRTRLVRTLEHASECLREWGDVVFKPVHGIASTDNVLLRDQVDFRSPDTPHELSLGNEIKLSYLLRTHESMCAQEFVPNTGSDVRAMCIEDQVVACYQRKTLHSPADEKTRENPQLVEPYECTAELVDTVVAATRCFGLEHSCVDFAEGLDGSLTILEVNPTISFWRHVADDSLHRTPDGVGSAFADMLVHALESSDRLAKVES</sequence>
<evidence type="ECO:0000256" key="1">
    <source>
        <dbReference type="PROSITE-ProRule" id="PRU00409"/>
    </source>
</evidence>
<dbReference type="EMBL" id="JBHRWI010000015">
    <property type="protein sequence ID" value="MFC3510606.1"/>
    <property type="molecule type" value="Genomic_DNA"/>
</dbReference>
<dbReference type="Pfam" id="PF08443">
    <property type="entry name" value="RimK"/>
    <property type="match status" value="1"/>
</dbReference>
<dbReference type="Gene3D" id="3.40.50.20">
    <property type="match status" value="1"/>
</dbReference>
<dbReference type="Gene3D" id="3.30.470.20">
    <property type="entry name" value="ATP-grasp fold, B domain"/>
    <property type="match status" value="1"/>
</dbReference>
<comment type="caution">
    <text evidence="3">The sequence shown here is derived from an EMBL/GenBank/DDBJ whole genome shotgun (WGS) entry which is preliminary data.</text>
</comment>
<dbReference type="PANTHER" id="PTHR21621">
    <property type="entry name" value="RIBOSOMAL PROTEIN S6 MODIFICATION PROTEIN"/>
    <property type="match status" value="1"/>
</dbReference>
<name>A0ABV7QF45_9PSEU</name>
<keyword evidence="1" id="KW-0547">Nucleotide-binding</keyword>